<proteinExistence type="predicted"/>
<gene>
    <name evidence="5" type="ORF">PSFLO_00305</name>
</gene>
<feature type="region of interest" description="Disordered" evidence="3">
    <location>
        <begin position="249"/>
        <end position="271"/>
    </location>
</feature>
<feature type="region of interest" description="Disordered" evidence="3">
    <location>
        <begin position="602"/>
        <end position="635"/>
    </location>
</feature>
<dbReference type="AlphaFoldDB" id="A0A5C3ER61"/>
<dbReference type="InterPro" id="IPR012677">
    <property type="entry name" value="Nucleotide-bd_a/b_plait_sf"/>
</dbReference>
<dbReference type="Pfam" id="PF00076">
    <property type="entry name" value="RRM_1"/>
    <property type="match status" value="3"/>
</dbReference>
<evidence type="ECO:0000256" key="3">
    <source>
        <dbReference type="SAM" id="MobiDB-lite"/>
    </source>
</evidence>
<organism evidence="5 6">
    <name type="scientific">Pseudozyma flocculosa</name>
    <dbReference type="NCBI Taxonomy" id="84751"/>
    <lineage>
        <taxon>Eukaryota</taxon>
        <taxon>Fungi</taxon>
        <taxon>Dikarya</taxon>
        <taxon>Basidiomycota</taxon>
        <taxon>Ustilaginomycotina</taxon>
        <taxon>Ustilaginomycetes</taxon>
        <taxon>Ustilaginales</taxon>
        <taxon>Ustilaginaceae</taxon>
        <taxon>Pseudozyma</taxon>
    </lineage>
</organism>
<reference evidence="5 6" key="1">
    <citation type="submission" date="2018-03" db="EMBL/GenBank/DDBJ databases">
        <authorList>
            <person name="Guldener U."/>
        </authorList>
    </citation>
    <scope>NUCLEOTIDE SEQUENCE [LARGE SCALE GENOMIC DNA]</scope>
    <source>
        <strain evidence="5 6">DAOM196992</strain>
    </source>
</reference>
<name>A0A5C3ER61_9BASI</name>
<dbReference type="InterPro" id="IPR000504">
    <property type="entry name" value="RRM_dom"/>
</dbReference>
<dbReference type="GO" id="GO:0003729">
    <property type="term" value="F:mRNA binding"/>
    <property type="evidence" value="ECO:0007669"/>
    <property type="project" value="TreeGrafter"/>
</dbReference>
<feature type="compositionally biased region" description="Polar residues" evidence="3">
    <location>
        <begin position="446"/>
        <end position="455"/>
    </location>
</feature>
<feature type="region of interest" description="Disordered" evidence="3">
    <location>
        <begin position="109"/>
        <end position="144"/>
    </location>
</feature>
<protein>
    <recommendedName>
        <fullName evidence="4">RRM domain-containing protein</fullName>
    </recommendedName>
</protein>
<dbReference type="OrthoDB" id="6159137at2759"/>
<feature type="domain" description="RRM" evidence="4">
    <location>
        <begin position="29"/>
        <end position="102"/>
    </location>
</feature>
<dbReference type="SMART" id="SM00360">
    <property type="entry name" value="RRM"/>
    <property type="match status" value="3"/>
</dbReference>
<feature type="region of interest" description="Disordered" evidence="3">
    <location>
        <begin position="675"/>
        <end position="754"/>
    </location>
</feature>
<evidence type="ECO:0000256" key="2">
    <source>
        <dbReference type="PROSITE-ProRule" id="PRU00176"/>
    </source>
</evidence>
<evidence type="ECO:0000259" key="4">
    <source>
        <dbReference type="PROSITE" id="PS50102"/>
    </source>
</evidence>
<sequence>MAHVPHPALTQWPQLVQQGRMIPNLFASCSVRVVNLPQDATESWIRMLFCPIGRVMSVTRQDADGGAAATVRFATPQQADAAFRFNGYMANGKCLHILPVTSPAEIAAAPPGLGRGSSPGAGEVTPPIPKPRSAASSGRARAADTGPTHKNLYILNLPLDVTTDQLAGLFGRYGTVIHCVILAMLDAQARRRGFIDMSQPSEAREAIEGLNGFVWHGYPIEVSYAIVQRSGGPFDPASAGRNVIKRNVPRNRFNTGPRRVPSDSSLPGTPGATVGLDFSGLAAGFSPSPCPSSPGFSDGSGSSVDLHGVDPRTVYITGLNPDFITTDEGLRRTVEHLGHVVRASLSRDEFGASRGGGAVVFSTEDEAHRAVASLNGKFVDGRRIMALKQHSFASSPGVCGDGGGWPGNYGRAAYGHDELQSLGIGLPASMPLSGAALRPAGPLSPASWQQMQASSPMPAGLPQEYPSRAFEHETASSPGPLSYFTAEAKCYGAGRPFASQESFTPGPGDFARAEPEWRTAFQPFGSDPAVAIPERRSASMGTPQGSHAIGQATILGHSLDSASLLSSLGSRGPLGSGPAHSALGASRDEHLDWIQGLPTASEQVRGTVSAGPSWTPSRPSVARHDDSPGDGRSVSSIDSAASILKTPDAFDPFGDRASNQWHMGSIGLEAEYQAGASTGRSTRGDELREGSLPVMPDLCPDPVIDPARKAINRKSLPPVGHEKVSSPPKSQEATPKDTQAEAADLDLGSLKLGD</sequence>
<keyword evidence="6" id="KW-1185">Reference proteome</keyword>
<feature type="compositionally biased region" description="Polar residues" evidence="3">
    <location>
        <begin position="602"/>
        <end position="618"/>
    </location>
</feature>
<evidence type="ECO:0000256" key="1">
    <source>
        <dbReference type="ARBA" id="ARBA00022884"/>
    </source>
</evidence>
<feature type="region of interest" description="Disordered" evidence="3">
    <location>
        <begin position="440"/>
        <end position="460"/>
    </location>
</feature>
<feature type="domain" description="RRM" evidence="4">
    <location>
        <begin position="150"/>
        <end position="227"/>
    </location>
</feature>
<dbReference type="SUPFAM" id="SSF54928">
    <property type="entry name" value="RNA-binding domain, RBD"/>
    <property type="match status" value="3"/>
</dbReference>
<keyword evidence="1 2" id="KW-0694">RNA-binding</keyword>
<dbReference type="CDD" id="cd00590">
    <property type="entry name" value="RRM_SF"/>
    <property type="match status" value="3"/>
</dbReference>
<dbReference type="PANTHER" id="PTHR48025">
    <property type="entry name" value="OS02G0815200 PROTEIN"/>
    <property type="match status" value="1"/>
</dbReference>
<dbReference type="PANTHER" id="PTHR48025:SF1">
    <property type="entry name" value="RRM DOMAIN-CONTAINING PROTEIN"/>
    <property type="match status" value="1"/>
</dbReference>
<dbReference type="PROSITE" id="PS50102">
    <property type="entry name" value="RRM"/>
    <property type="match status" value="3"/>
</dbReference>
<evidence type="ECO:0000313" key="5">
    <source>
        <dbReference type="EMBL" id="SPO34834.1"/>
    </source>
</evidence>
<dbReference type="Proteomes" id="UP000323386">
    <property type="component" value="Unassembled WGS sequence"/>
</dbReference>
<dbReference type="InterPro" id="IPR035979">
    <property type="entry name" value="RBD_domain_sf"/>
</dbReference>
<dbReference type="EMBL" id="OOIP01000001">
    <property type="protein sequence ID" value="SPO34834.1"/>
    <property type="molecule type" value="Genomic_DNA"/>
</dbReference>
<feature type="domain" description="RRM" evidence="4">
    <location>
        <begin position="312"/>
        <end position="391"/>
    </location>
</feature>
<dbReference type="InterPro" id="IPR050502">
    <property type="entry name" value="Euk_RNA-bind_prot"/>
</dbReference>
<accession>A0A5C3ER61</accession>
<evidence type="ECO:0000313" key="6">
    <source>
        <dbReference type="Proteomes" id="UP000323386"/>
    </source>
</evidence>
<dbReference type="Gene3D" id="3.30.70.330">
    <property type="match status" value="3"/>
</dbReference>